<dbReference type="Gene3D" id="1.25.40.10">
    <property type="entry name" value="Tetratricopeptide repeat domain"/>
    <property type="match status" value="1"/>
</dbReference>
<comment type="caution">
    <text evidence="2">The sequence shown here is derived from an EMBL/GenBank/DDBJ whole genome shotgun (WGS) entry which is preliminary data.</text>
</comment>
<dbReference type="KEGG" id="elq:Ga0102493_111859"/>
<dbReference type="AlphaFoldDB" id="A0A074MJ39"/>
<name>A0A074MJ39_9SPHN</name>
<evidence type="ECO:0000313" key="3">
    <source>
        <dbReference type="Proteomes" id="UP000027866"/>
    </source>
</evidence>
<dbReference type="Proteomes" id="UP000027866">
    <property type="component" value="Unassembled WGS sequence"/>
</dbReference>
<feature type="signal peptide" evidence="1">
    <location>
        <begin position="1"/>
        <end position="23"/>
    </location>
</feature>
<accession>A0A074MJ39</accession>
<organism evidence="2 3">
    <name type="scientific">Erythrobacter litoralis</name>
    <dbReference type="NCBI Taxonomy" id="39960"/>
    <lineage>
        <taxon>Bacteria</taxon>
        <taxon>Pseudomonadati</taxon>
        <taxon>Pseudomonadota</taxon>
        <taxon>Alphaproteobacteria</taxon>
        <taxon>Sphingomonadales</taxon>
        <taxon>Erythrobacteraceae</taxon>
        <taxon>Erythrobacter/Porphyrobacter group</taxon>
        <taxon>Erythrobacter</taxon>
    </lineage>
</organism>
<sequence>MALLKTTLAAAAFSLVLGMPAQAQDARAAGASDAFAAEALAEGRQDDAIRALERELAAAPDDAALLINLGIAYAHVGDEARARDMFEAALVSEDVVLLRTASGDETDSQRLARKALQMLRAGEFRPASSETLSLNK</sequence>
<dbReference type="InterPro" id="IPR011990">
    <property type="entry name" value="TPR-like_helical_dom_sf"/>
</dbReference>
<dbReference type="EMBL" id="JMIX01000008">
    <property type="protein sequence ID" value="KEO92820.1"/>
    <property type="molecule type" value="Genomic_DNA"/>
</dbReference>
<protein>
    <submittedName>
        <fullName evidence="2">Uncharacterized protein</fullName>
    </submittedName>
</protein>
<evidence type="ECO:0000313" key="2">
    <source>
        <dbReference type="EMBL" id="KEO92820.1"/>
    </source>
</evidence>
<proteinExistence type="predicted"/>
<dbReference type="SUPFAM" id="SSF48452">
    <property type="entry name" value="TPR-like"/>
    <property type="match status" value="1"/>
</dbReference>
<reference evidence="2 3" key="1">
    <citation type="submission" date="2014-04" db="EMBL/GenBank/DDBJ databases">
        <title>A comprehensive comparison of genomes of Erythrobacter spp. Strains.</title>
        <authorList>
            <person name="Zheng Q."/>
        </authorList>
    </citation>
    <scope>NUCLEOTIDE SEQUENCE [LARGE SCALE GENOMIC DNA]</scope>
    <source>
        <strain evidence="2 3">DSM 8509</strain>
    </source>
</reference>
<gene>
    <name evidence="2" type="ORF">EH32_13590</name>
</gene>
<feature type="chain" id="PRO_5001697365" evidence="1">
    <location>
        <begin position="24"/>
        <end position="136"/>
    </location>
</feature>
<dbReference type="OrthoDB" id="92543at2"/>
<evidence type="ECO:0000256" key="1">
    <source>
        <dbReference type="SAM" id="SignalP"/>
    </source>
</evidence>
<keyword evidence="1" id="KW-0732">Signal</keyword>
<dbReference type="RefSeq" id="WP_051698053.1">
    <property type="nucleotide sequence ID" value="NZ_CP017057.1"/>
</dbReference>
<keyword evidence="3" id="KW-1185">Reference proteome</keyword>
<dbReference type="PATRIC" id="fig|39960.10.peg.947"/>